<accession>A0A8S9YAQ1</accession>
<comment type="caution">
    <text evidence="2">The sequence shown here is derived from an EMBL/GenBank/DDBJ whole genome shotgun (WGS) entry which is preliminary data.</text>
</comment>
<evidence type="ECO:0000313" key="3">
    <source>
        <dbReference type="Proteomes" id="UP000466442"/>
    </source>
</evidence>
<sequence>MPAASSDQLDEKETNANVGDHLGDLSSKNPPVTQINKLKLNNTPLVKKEKRHSSRFTISKNRELQKLPLLKVQGLQLHCTAPSCLLRPVLKSKFCSGQAISMQSTNFSIHLYVEMFSYALKLREQLDQVRNFAKPEAQLKMRTQKETFDRHARKAPYQENDWVWVCEPKRIRGLSKTSANVDRTLGHKKTTQ</sequence>
<dbReference type="EMBL" id="WIXP02000001">
    <property type="protein sequence ID" value="KAF6217188.1"/>
    <property type="molecule type" value="Genomic_DNA"/>
</dbReference>
<proteinExistence type="predicted"/>
<keyword evidence="3" id="KW-1185">Reference proteome</keyword>
<feature type="compositionally biased region" description="Polar residues" evidence="1">
    <location>
        <begin position="26"/>
        <end position="37"/>
    </location>
</feature>
<organism evidence="2 3">
    <name type="scientific">Apolygus lucorum</name>
    <name type="common">Small green plant bug</name>
    <name type="synonym">Lygocoris lucorum</name>
    <dbReference type="NCBI Taxonomy" id="248454"/>
    <lineage>
        <taxon>Eukaryota</taxon>
        <taxon>Metazoa</taxon>
        <taxon>Ecdysozoa</taxon>
        <taxon>Arthropoda</taxon>
        <taxon>Hexapoda</taxon>
        <taxon>Insecta</taxon>
        <taxon>Pterygota</taxon>
        <taxon>Neoptera</taxon>
        <taxon>Paraneoptera</taxon>
        <taxon>Hemiptera</taxon>
        <taxon>Heteroptera</taxon>
        <taxon>Panheteroptera</taxon>
        <taxon>Cimicomorpha</taxon>
        <taxon>Miridae</taxon>
        <taxon>Mirini</taxon>
        <taxon>Apolygus</taxon>
    </lineage>
</organism>
<gene>
    <name evidence="2" type="ORF">GE061_001542</name>
</gene>
<dbReference type="OrthoDB" id="7697586at2759"/>
<dbReference type="AlphaFoldDB" id="A0A8S9YAQ1"/>
<evidence type="ECO:0000256" key="1">
    <source>
        <dbReference type="SAM" id="MobiDB-lite"/>
    </source>
</evidence>
<dbReference type="Proteomes" id="UP000466442">
    <property type="component" value="Linkage Group LG1"/>
</dbReference>
<feature type="region of interest" description="Disordered" evidence="1">
    <location>
        <begin position="1"/>
        <end position="37"/>
    </location>
</feature>
<name>A0A8S9YAQ1_APOLU</name>
<evidence type="ECO:0000313" key="2">
    <source>
        <dbReference type="EMBL" id="KAF6217188.1"/>
    </source>
</evidence>
<protein>
    <submittedName>
        <fullName evidence="2">Uncharacterized protein</fullName>
    </submittedName>
</protein>
<reference evidence="2" key="1">
    <citation type="journal article" date="2021" name="Mol. Ecol. Resour.">
        <title>Apolygus lucorum genome provides insights into omnivorousness and mesophyll feeding.</title>
        <authorList>
            <person name="Liu Y."/>
            <person name="Liu H."/>
            <person name="Wang H."/>
            <person name="Huang T."/>
            <person name="Liu B."/>
            <person name="Yang B."/>
            <person name="Yin L."/>
            <person name="Li B."/>
            <person name="Zhang Y."/>
            <person name="Zhang S."/>
            <person name="Jiang F."/>
            <person name="Zhang X."/>
            <person name="Ren Y."/>
            <person name="Wang B."/>
            <person name="Wang S."/>
            <person name="Lu Y."/>
            <person name="Wu K."/>
            <person name="Fan W."/>
            <person name="Wang G."/>
        </authorList>
    </citation>
    <scope>NUCLEOTIDE SEQUENCE</scope>
    <source>
        <strain evidence="2">12Hb</strain>
    </source>
</reference>